<protein>
    <recommendedName>
        <fullName evidence="1">F-box domain-containing protein</fullName>
    </recommendedName>
</protein>
<dbReference type="AlphaFoldDB" id="A0A8H5G8M5"/>
<evidence type="ECO:0000259" key="1">
    <source>
        <dbReference type="PROSITE" id="PS50181"/>
    </source>
</evidence>
<sequence length="491" mass="55800">MLLHKLPNELLNKIIALARVDNVERFCDLRLVSKQFNELVSPVLFAKFRLCHDQADPPVGPFATMQTVLTAGRSSICPHVKTLEFQTSPGYPESRLDLRPWFDFFHVFISAMTNVSSVNWCLTLAREDPHVGNKYPPRGIEKLMETLAHLPCLQELSLELDGMGEYLEEDLSLESLANIRTFNVRWDCEVRPHSRIVTQLSGVLARSPSLESFSFVVLRALYRSKNFGSPITLDELFEGTLLGDNDMKLKSLETRGVVVTRGDFQRYVQHFRYLERLRIRFDPSPSAAANIGSVFQALSSERIFLKNIHIDAIHDPLVFDYLSSYSGIELLALKPGHPQDDSRPLVDQFFSSVLPCHSGSLRSLRLGGNLKTGWSQALSAHHLTQISKCKVLEYICCWLWLEPEDVTAKNSEVLKRWLEACSQLPNLRRFKCPPVCLKHRDYSSPWGVIVLNPGGNVTDPDRIVRSFIKGVVHNLKRANKPLYEIDANYDI</sequence>
<dbReference type="InterPro" id="IPR001810">
    <property type="entry name" value="F-box_dom"/>
</dbReference>
<evidence type="ECO:0000313" key="3">
    <source>
        <dbReference type="Proteomes" id="UP000559027"/>
    </source>
</evidence>
<feature type="domain" description="F-box" evidence="1">
    <location>
        <begin position="1"/>
        <end position="48"/>
    </location>
</feature>
<dbReference type="InterPro" id="IPR032675">
    <property type="entry name" value="LRR_dom_sf"/>
</dbReference>
<dbReference type="Proteomes" id="UP000559027">
    <property type="component" value="Unassembled WGS sequence"/>
</dbReference>
<name>A0A8H5G8M5_9AGAR</name>
<dbReference type="OrthoDB" id="3037179at2759"/>
<accession>A0A8H5G8M5</accession>
<dbReference type="Gene3D" id="3.80.10.10">
    <property type="entry name" value="Ribonuclease Inhibitor"/>
    <property type="match status" value="1"/>
</dbReference>
<organism evidence="2 3">
    <name type="scientific">Leucocoprinus leucothites</name>
    <dbReference type="NCBI Taxonomy" id="201217"/>
    <lineage>
        <taxon>Eukaryota</taxon>
        <taxon>Fungi</taxon>
        <taxon>Dikarya</taxon>
        <taxon>Basidiomycota</taxon>
        <taxon>Agaricomycotina</taxon>
        <taxon>Agaricomycetes</taxon>
        <taxon>Agaricomycetidae</taxon>
        <taxon>Agaricales</taxon>
        <taxon>Agaricineae</taxon>
        <taxon>Agaricaceae</taxon>
        <taxon>Leucocoprinus</taxon>
    </lineage>
</organism>
<dbReference type="PROSITE" id="PS50181">
    <property type="entry name" value="FBOX"/>
    <property type="match status" value="1"/>
</dbReference>
<proteinExistence type="predicted"/>
<gene>
    <name evidence="2" type="ORF">D9756_004587</name>
</gene>
<evidence type="ECO:0000313" key="2">
    <source>
        <dbReference type="EMBL" id="KAF5360394.1"/>
    </source>
</evidence>
<dbReference type="EMBL" id="JAACJO010000003">
    <property type="protein sequence ID" value="KAF5360394.1"/>
    <property type="molecule type" value="Genomic_DNA"/>
</dbReference>
<dbReference type="SUPFAM" id="SSF52047">
    <property type="entry name" value="RNI-like"/>
    <property type="match status" value="1"/>
</dbReference>
<comment type="caution">
    <text evidence="2">The sequence shown here is derived from an EMBL/GenBank/DDBJ whole genome shotgun (WGS) entry which is preliminary data.</text>
</comment>
<reference evidence="2 3" key="1">
    <citation type="journal article" date="2020" name="ISME J.">
        <title>Uncovering the hidden diversity of litter-decomposition mechanisms in mushroom-forming fungi.</title>
        <authorList>
            <person name="Floudas D."/>
            <person name="Bentzer J."/>
            <person name="Ahren D."/>
            <person name="Johansson T."/>
            <person name="Persson P."/>
            <person name="Tunlid A."/>
        </authorList>
    </citation>
    <scope>NUCLEOTIDE SEQUENCE [LARGE SCALE GENOMIC DNA]</scope>
    <source>
        <strain evidence="2 3">CBS 146.42</strain>
    </source>
</reference>
<keyword evidence="3" id="KW-1185">Reference proteome</keyword>